<evidence type="ECO:0000256" key="4">
    <source>
        <dbReference type="ARBA" id="ARBA00022475"/>
    </source>
</evidence>
<protein>
    <submittedName>
        <fullName evidence="10">Uncharacterized protein</fullName>
    </submittedName>
</protein>
<dbReference type="SUPFAM" id="SSF143865">
    <property type="entry name" value="CorA soluble domain-like"/>
    <property type="match status" value="1"/>
</dbReference>
<dbReference type="GO" id="GO:0050897">
    <property type="term" value="F:cobalt ion binding"/>
    <property type="evidence" value="ECO:0007669"/>
    <property type="project" value="TreeGrafter"/>
</dbReference>
<feature type="transmembrane region" description="Helical" evidence="9">
    <location>
        <begin position="487"/>
        <end position="509"/>
    </location>
</feature>
<dbReference type="GO" id="GO:0015095">
    <property type="term" value="F:magnesium ion transmembrane transporter activity"/>
    <property type="evidence" value="ECO:0007669"/>
    <property type="project" value="TreeGrafter"/>
</dbReference>
<gene>
    <name evidence="10" type="ORF">K402DRAFT_390312</name>
</gene>
<evidence type="ECO:0000256" key="9">
    <source>
        <dbReference type="SAM" id="Phobius"/>
    </source>
</evidence>
<sequence>MSAPTARDFGSQSGGAPSRRNTEPSHVEQNRPRDNSVLSSTTGRRTPRLSMGARPRKTNTVRRYHSPARRTWEEAGAEPGVDTSKAPEPRYQKLQAECAITVVDFSSDRIEQHELANSTLEAFLNAPKADWVDCRWINVNGLSYDVISMLGNYKHLHSLAIEDLMNTRSRTKTDWYSDHAFMILTLSKLVQLRGHRESDSDIGLPPKKPSFWRRILYGQYYDDPLEEFNEDKKELAERGFASAHRTGPPQVALRSIRTLQRYRSSASNVERAEYMERHSSLTAQGLAVSVEQVSMFLTADNTVISFFEQSADDIEEPILQRLNLSDTMLRRTCDASMIVQAIIDAIIDLAIPITHAYEDVIHALELDVLNDPSIEHTRSLYILSSELAALRNTIQPIGSLIGALRDHKSDPITSTGSNTPTTDAKRHLQQTTTVTVSAVTHTYLGDVEDHCLTIAQELDQMIQTANNMIDLIFNMMGNFQNESMKQLTVVTIFFLPLTFLTGYFGQNFARFDAVNNNSDAFFWWIAVPVMVVTVLVLMRGMIRRAFQTGFNKLWIRQSRRKRGMVRKGKVGEKKKDEEKT</sequence>
<dbReference type="InterPro" id="IPR002523">
    <property type="entry name" value="MgTranspt_CorA/ZnTranspt_ZntB"/>
</dbReference>
<reference evidence="10" key="1">
    <citation type="journal article" date="2020" name="Stud. Mycol.">
        <title>101 Dothideomycetes genomes: a test case for predicting lifestyles and emergence of pathogens.</title>
        <authorList>
            <person name="Haridas S."/>
            <person name="Albert R."/>
            <person name="Binder M."/>
            <person name="Bloem J."/>
            <person name="Labutti K."/>
            <person name="Salamov A."/>
            <person name="Andreopoulos B."/>
            <person name="Baker S."/>
            <person name="Barry K."/>
            <person name="Bills G."/>
            <person name="Bluhm B."/>
            <person name="Cannon C."/>
            <person name="Castanera R."/>
            <person name="Culley D."/>
            <person name="Daum C."/>
            <person name="Ezra D."/>
            <person name="Gonzalez J."/>
            <person name="Henrissat B."/>
            <person name="Kuo A."/>
            <person name="Liang C."/>
            <person name="Lipzen A."/>
            <person name="Lutzoni F."/>
            <person name="Magnuson J."/>
            <person name="Mondo S."/>
            <person name="Nolan M."/>
            <person name="Ohm R."/>
            <person name="Pangilinan J."/>
            <person name="Park H.-J."/>
            <person name="Ramirez L."/>
            <person name="Alfaro M."/>
            <person name="Sun H."/>
            <person name="Tritt A."/>
            <person name="Yoshinaga Y."/>
            <person name="Zwiers L.-H."/>
            <person name="Turgeon B."/>
            <person name="Goodwin S."/>
            <person name="Spatafora J."/>
            <person name="Crous P."/>
            <person name="Grigoriev I."/>
        </authorList>
    </citation>
    <scope>NUCLEOTIDE SEQUENCE</scope>
    <source>
        <strain evidence="10">CBS 113979</strain>
    </source>
</reference>
<dbReference type="Gene3D" id="1.20.58.340">
    <property type="entry name" value="Magnesium transport protein CorA, transmembrane region"/>
    <property type="match status" value="2"/>
</dbReference>
<dbReference type="Gene3D" id="3.30.460.20">
    <property type="entry name" value="CorA soluble domain-like"/>
    <property type="match status" value="1"/>
</dbReference>
<feature type="compositionally biased region" description="Basic and acidic residues" evidence="8">
    <location>
        <begin position="20"/>
        <end position="34"/>
    </location>
</feature>
<accession>A0A6G1HA94</accession>
<keyword evidence="5 9" id="KW-0812">Transmembrane</keyword>
<keyword evidence="11" id="KW-1185">Reference proteome</keyword>
<keyword evidence="7 9" id="KW-0472">Membrane</keyword>
<evidence type="ECO:0000256" key="8">
    <source>
        <dbReference type="SAM" id="MobiDB-lite"/>
    </source>
</evidence>
<evidence type="ECO:0000313" key="10">
    <source>
        <dbReference type="EMBL" id="KAF1989984.1"/>
    </source>
</evidence>
<proteinExistence type="inferred from homology"/>
<evidence type="ECO:0000313" key="11">
    <source>
        <dbReference type="Proteomes" id="UP000800041"/>
    </source>
</evidence>
<comment type="similarity">
    <text evidence="2">Belongs to the CorA metal ion transporter (MIT) (TC 1.A.35) family.</text>
</comment>
<dbReference type="EMBL" id="ML977143">
    <property type="protein sequence ID" value="KAF1989984.1"/>
    <property type="molecule type" value="Genomic_DNA"/>
</dbReference>
<dbReference type="GO" id="GO:0000287">
    <property type="term" value="F:magnesium ion binding"/>
    <property type="evidence" value="ECO:0007669"/>
    <property type="project" value="TreeGrafter"/>
</dbReference>
<evidence type="ECO:0000256" key="2">
    <source>
        <dbReference type="ARBA" id="ARBA00009765"/>
    </source>
</evidence>
<comment type="subcellular location">
    <subcellularLocation>
        <location evidence="1">Cell membrane</location>
        <topology evidence="1">Multi-pass membrane protein</topology>
    </subcellularLocation>
</comment>
<dbReference type="AlphaFoldDB" id="A0A6G1HA94"/>
<name>A0A6G1HA94_9PEZI</name>
<feature type="transmembrane region" description="Helical" evidence="9">
    <location>
        <begin position="521"/>
        <end position="542"/>
    </location>
</feature>
<dbReference type="PANTHER" id="PTHR46494:SF1">
    <property type="entry name" value="CORA FAMILY METAL ION TRANSPORTER (EUROFUNG)"/>
    <property type="match status" value="1"/>
</dbReference>
<dbReference type="Pfam" id="PF01544">
    <property type="entry name" value="CorA"/>
    <property type="match status" value="1"/>
</dbReference>
<organism evidence="10 11">
    <name type="scientific">Aulographum hederae CBS 113979</name>
    <dbReference type="NCBI Taxonomy" id="1176131"/>
    <lineage>
        <taxon>Eukaryota</taxon>
        <taxon>Fungi</taxon>
        <taxon>Dikarya</taxon>
        <taxon>Ascomycota</taxon>
        <taxon>Pezizomycotina</taxon>
        <taxon>Dothideomycetes</taxon>
        <taxon>Pleosporomycetidae</taxon>
        <taxon>Aulographales</taxon>
        <taxon>Aulographaceae</taxon>
    </lineage>
</organism>
<evidence type="ECO:0000256" key="5">
    <source>
        <dbReference type="ARBA" id="ARBA00022692"/>
    </source>
</evidence>
<dbReference type="GO" id="GO:0015087">
    <property type="term" value="F:cobalt ion transmembrane transporter activity"/>
    <property type="evidence" value="ECO:0007669"/>
    <property type="project" value="TreeGrafter"/>
</dbReference>
<evidence type="ECO:0000256" key="7">
    <source>
        <dbReference type="ARBA" id="ARBA00023136"/>
    </source>
</evidence>
<feature type="compositionally biased region" description="Basic residues" evidence="8">
    <location>
        <begin position="54"/>
        <end position="68"/>
    </location>
</feature>
<dbReference type="Proteomes" id="UP000800041">
    <property type="component" value="Unassembled WGS sequence"/>
</dbReference>
<dbReference type="OrthoDB" id="165352at2759"/>
<keyword evidence="6 9" id="KW-1133">Transmembrane helix</keyword>
<dbReference type="PANTHER" id="PTHR46494">
    <property type="entry name" value="CORA FAMILY METAL ION TRANSPORTER (EUROFUNG)"/>
    <property type="match status" value="1"/>
</dbReference>
<dbReference type="InterPro" id="IPR045863">
    <property type="entry name" value="CorA_TM1_TM2"/>
</dbReference>
<feature type="region of interest" description="Disordered" evidence="8">
    <location>
        <begin position="1"/>
        <end position="86"/>
    </location>
</feature>
<dbReference type="SUPFAM" id="SSF144083">
    <property type="entry name" value="Magnesium transport protein CorA, transmembrane region"/>
    <property type="match status" value="1"/>
</dbReference>
<keyword evidence="4" id="KW-1003">Cell membrane</keyword>
<keyword evidence="3" id="KW-0813">Transport</keyword>
<evidence type="ECO:0000256" key="1">
    <source>
        <dbReference type="ARBA" id="ARBA00004651"/>
    </source>
</evidence>
<dbReference type="InterPro" id="IPR045861">
    <property type="entry name" value="CorA_cytoplasmic_dom"/>
</dbReference>
<dbReference type="GO" id="GO:0005886">
    <property type="term" value="C:plasma membrane"/>
    <property type="evidence" value="ECO:0007669"/>
    <property type="project" value="UniProtKB-SubCell"/>
</dbReference>
<evidence type="ECO:0000256" key="6">
    <source>
        <dbReference type="ARBA" id="ARBA00022989"/>
    </source>
</evidence>
<evidence type="ECO:0000256" key="3">
    <source>
        <dbReference type="ARBA" id="ARBA00022448"/>
    </source>
</evidence>